<dbReference type="RefSeq" id="WP_058458266.1">
    <property type="nucleotide sequence ID" value="NZ_CAAAIY010000013.1"/>
</dbReference>
<proteinExistence type="predicted"/>
<sequence>MEKAKLIGINHIALEVGDVEHSLEFYSKIFNFTLRGKDKNHAFIDLGDQFIALMRNTTPHKDKIRHFGLVVDDRSKVKELAKKAGAELIGEQFLDFLDPWGNHIQVVEYADIQFTKAPEVLAGMNLNLHKNKGALQELQAKGMSPKH</sequence>
<comment type="caution">
    <text evidence="2">The sequence shown here is derived from an EMBL/GenBank/DDBJ whole genome shotgun (WGS) entry which is preliminary data.</text>
</comment>
<organism evidence="2 3">
    <name type="scientific">Legionella bozemanae</name>
    <name type="common">Fluoribacter bozemanae</name>
    <dbReference type="NCBI Taxonomy" id="447"/>
    <lineage>
        <taxon>Bacteria</taxon>
        <taxon>Pseudomonadati</taxon>
        <taxon>Pseudomonadota</taxon>
        <taxon>Gammaproteobacteria</taxon>
        <taxon>Legionellales</taxon>
        <taxon>Legionellaceae</taxon>
        <taxon>Legionella</taxon>
    </lineage>
</organism>
<keyword evidence="3" id="KW-1185">Reference proteome</keyword>
<gene>
    <name evidence="2" type="ORF">Lboz_0575</name>
</gene>
<feature type="domain" description="VOC" evidence="1">
    <location>
        <begin position="8"/>
        <end position="122"/>
    </location>
</feature>
<dbReference type="EMBL" id="LNXU01000004">
    <property type="protein sequence ID" value="KTC76505.1"/>
    <property type="molecule type" value="Genomic_DNA"/>
</dbReference>
<dbReference type="InterPro" id="IPR004360">
    <property type="entry name" value="Glyas_Fos-R_dOase_dom"/>
</dbReference>
<accession>A0A0W0RZY6</accession>
<dbReference type="SUPFAM" id="SSF54593">
    <property type="entry name" value="Glyoxalase/Bleomycin resistance protein/Dihydroxybiphenyl dioxygenase"/>
    <property type="match status" value="1"/>
</dbReference>
<dbReference type="InterPro" id="IPR029068">
    <property type="entry name" value="Glyas_Bleomycin-R_OHBP_Dase"/>
</dbReference>
<dbReference type="Pfam" id="PF00903">
    <property type="entry name" value="Glyoxalase"/>
    <property type="match status" value="1"/>
</dbReference>
<dbReference type="InterPro" id="IPR037523">
    <property type="entry name" value="VOC_core"/>
</dbReference>
<dbReference type="Gene3D" id="3.10.180.10">
    <property type="entry name" value="2,3-Dihydroxybiphenyl 1,2-Dioxygenase, domain 1"/>
    <property type="match status" value="1"/>
</dbReference>
<name>A0A0W0RZY6_LEGBO</name>
<dbReference type="OrthoDB" id="9798430at2"/>
<protein>
    <submittedName>
        <fullName evidence="2">Fosfomycin resistance protein FosB</fullName>
    </submittedName>
</protein>
<dbReference type="STRING" id="447.Lboz_0575"/>
<evidence type="ECO:0000313" key="2">
    <source>
        <dbReference type="EMBL" id="KTC76505.1"/>
    </source>
</evidence>
<dbReference type="CDD" id="cd06587">
    <property type="entry name" value="VOC"/>
    <property type="match status" value="1"/>
</dbReference>
<dbReference type="PATRIC" id="fig|447.4.peg.621"/>
<evidence type="ECO:0000313" key="3">
    <source>
        <dbReference type="Proteomes" id="UP000054695"/>
    </source>
</evidence>
<evidence type="ECO:0000259" key="1">
    <source>
        <dbReference type="PROSITE" id="PS51819"/>
    </source>
</evidence>
<dbReference type="PROSITE" id="PS51819">
    <property type="entry name" value="VOC"/>
    <property type="match status" value="1"/>
</dbReference>
<reference evidence="2 3" key="1">
    <citation type="submission" date="2015-11" db="EMBL/GenBank/DDBJ databases">
        <title>Genomic analysis of 38 Legionella species identifies large and diverse effector repertoires.</title>
        <authorList>
            <person name="Burstein D."/>
            <person name="Amaro F."/>
            <person name="Zusman T."/>
            <person name="Lifshitz Z."/>
            <person name="Cohen O."/>
            <person name="Gilbert J.A."/>
            <person name="Pupko T."/>
            <person name="Shuman H.A."/>
            <person name="Segal G."/>
        </authorList>
    </citation>
    <scope>NUCLEOTIDE SEQUENCE [LARGE SCALE GENOMIC DNA]</scope>
    <source>
        <strain evidence="2 3">WIGA</strain>
    </source>
</reference>
<dbReference type="Proteomes" id="UP000054695">
    <property type="component" value="Unassembled WGS sequence"/>
</dbReference>
<dbReference type="AlphaFoldDB" id="A0A0W0RZY6"/>